<feature type="compositionally biased region" description="Basic and acidic residues" evidence="1">
    <location>
        <begin position="73"/>
        <end position="84"/>
    </location>
</feature>
<evidence type="ECO:0000313" key="2">
    <source>
        <dbReference type="EMBL" id="AYP69346.1"/>
    </source>
</evidence>
<keyword evidence="3" id="KW-1185">Reference proteome</keyword>
<dbReference type="Proteomes" id="UP000278488">
    <property type="component" value="Segment"/>
</dbReference>
<accession>A0A3G3BYR6</accession>
<evidence type="ECO:0000256" key="1">
    <source>
        <dbReference type="SAM" id="MobiDB-lite"/>
    </source>
</evidence>
<organism evidence="2 3">
    <name type="scientific">Klebsiella phage Pylas</name>
    <dbReference type="NCBI Taxonomy" id="2419682"/>
    <lineage>
        <taxon>Viruses</taxon>
        <taxon>Duplodnaviria</taxon>
        <taxon>Heunggongvirae</taxon>
        <taxon>Uroviricota</taxon>
        <taxon>Caudoviricetes</taxon>
        <taxon>Schitoviridae</taxon>
        <taxon>Humphriesvirinae</taxon>
        <taxon>Pylasvirus</taxon>
        <taxon>Pylasvirus pylas</taxon>
    </lineage>
</organism>
<evidence type="ECO:0000313" key="3">
    <source>
        <dbReference type="Proteomes" id="UP000278488"/>
    </source>
</evidence>
<protein>
    <submittedName>
        <fullName evidence="2">Uncharacterized protein</fullName>
    </submittedName>
</protein>
<sequence>MNELIILSSLGFIFGWLVGRANYKKQLIKCISEIQYADTSNNEHFTAGMHRGVEAIKLYMQDIIKKNKVGKSHRMDLSSKKDLLSKTSKKNNKE</sequence>
<feature type="region of interest" description="Disordered" evidence="1">
    <location>
        <begin position="70"/>
        <end position="94"/>
    </location>
</feature>
<reference evidence="3" key="1">
    <citation type="submission" date="2018-09" db="EMBL/GenBank/DDBJ databases">
        <title>Complete genome of Klebsiella pneumoniae phage Pylas.</title>
        <authorList>
            <person name="Powell J.E."/>
            <person name="Lessor L."/>
            <person name="O'Leary C.J."/>
            <person name="Liu M."/>
        </authorList>
    </citation>
    <scope>NUCLEOTIDE SEQUENCE [LARGE SCALE GENOMIC DNA]</scope>
</reference>
<gene>
    <name evidence="2" type="ORF">Pylas_098</name>
</gene>
<dbReference type="EMBL" id="MH899585">
    <property type="protein sequence ID" value="AYP69346.1"/>
    <property type="molecule type" value="Genomic_DNA"/>
</dbReference>
<name>A0A3G3BYR6_9CAUD</name>
<proteinExistence type="predicted"/>